<dbReference type="Pfam" id="PF07690">
    <property type="entry name" value="MFS_1"/>
    <property type="match status" value="1"/>
</dbReference>
<gene>
    <name evidence="6" type="ORF">COV41_01635</name>
</gene>
<keyword evidence="1 4" id="KW-0812">Transmembrane</keyword>
<keyword evidence="3 4" id="KW-0472">Membrane</keyword>
<dbReference type="InterPro" id="IPR036259">
    <property type="entry name" value="MFS_trans_sf"/>
</dbReference>
<organism evidence="6 7">
    <name type="scientific">Candidatus Brennerbacteria bacterium CG11_big_fil_rev_8_21_14_0_20_43_10</name>
    <dbReference type="NCBI Taxonomy" id="1974523"/>
    <lineage>
        <taxon>Bacteria</taxon>
        <taxon>Candidatus Brenneribacteriota</taxon>
    </lineage>
</organism>
<feature type="transmembrane region" description="Helical" evidence="4">
    <location>
        <begin position="80"/>
        <end position="101"/>
    </location>
</feature>
<feature type="transmembrane region" description="Helical" evidence="4">
    <location>
        <begin position="380"/>
        <end position="398"/>
    </location>
</feature>
<evidence type="ECO:0000313" key="7">
    <source>
        <dbReference type="Proteomes" id="UP000236846"/>
    </source>
</evidence>
<evidence type="ECO:0000256" key="2">
    <source>
        <dbReference type="ARBA" id="ARBA00022989"/>
    </source>
</evidence>
<evidence type="ECO:0000256" key="3">
    <source>
        <dbReference type="ARBA" id="ARBA00023136"/>
    </source>
</evidence>
<name>A0A2H0PWA6_9BACT</name>
<dbReference type="AlphaFoldDB" id="A0A2H0PWA6"/>
<dbReference type="PROSITE" id="PS50850">
    <property type="entry name" value="MFS"/>
    <property type="match status" value="1"/>
</dbReference>
<sequence length="407" mass="44664">MYAQLNKTQKRTVKTYWIVWGIRELGASFFATTYVLFLLARGLNLFEANLVNVVFFATLFLFEIPTGVVADVWGRKISTVIAYGVTALSMGLYFFANSFLTCAIAEAVGAIGFTFLTGAFDAWVVDELKYHNYQGQVRWIFGRAQQIGKLASIAGSFIGAFMGSFNLALPWLGASVVLVVGCIYASVCMKEKSFQRRPYSFVGGWREMGTTFKTGIAYTRASKPMRFLIIMGIVQSFSVMAPNMQWTPWFKQLLGSTINLGFVWWGIALAIVLGAEFARAIAKGDSKQNEKLWLILSQIAIGVCIISTPLLQNVPLALVAFLMHESGRGLYKPLKDAYLNANIPSEQRATLLSFDAMAFHIGGVIGLATSGAIANAFGIPMAWVVSGSVLILGTLVIARNNNHTKNR</sequence>
<feature type="transmembrane region" description="Helical" evidence="4">
    <location>
        <begin position="107"/>
        <end position="126"/>
    </location>
</feature>
<dbReference type="InterPro" id="IPR053160">
    <property type="entry name" value="MFS_DHA3_Transporter"/>
</dbReference>
<dbReference type="GO" id="GO:0022857">
    <property type="term" value="F:transmembrane transporter activity"/>
    <property type="evidence" value="ECO:0007669"/>
    <property type="project" value="InterPro"/>
</dbReference>
<protein>
    <recommendedName>
        <fullName evidence="5">Major facilitator superfamily (MFS) profile domain-containing protein</fullName>
    </recommendedName>
</protein>
<dbReference type="SUPFAM" id="SSF103473">
    <property type="entry name" value="MFS general substrate transporter"/>
    <property type="match status" value="1"/>
</dbReference>
<keyword evidence="2 4" id="KW-1133">Transmembrane helix</keyword>
<feature type="transmembrane region" description="Helical" evidence="4">
    <location>
        <begin position="292"/>
        <end position="308"/>
    </location>
</feature>
<comment type="caution">
    <text evidence="6">The sequence shown here is derived from an EMBL/GenBank/DDBJ whole genome shotgun (WGS) entry which is preliminary data.</text>
</comment>
<evidence type="ECO:0000256" key="4">
    <source>
        <dbReference type="SAM" id="Phobius"/>
    </source>
</evidence>
<feature type="transmembrane region" description="Helical" evidence="4">
    <location>
        <begin position="225"/>
        <end position="242"/>
    </location>
</feature>
<feature type="transmembrane region" description="Helical" evidence="4">
    <location>
        <begin position="147"/>
        <end position="165"/>
    </location>
</feature>
<dbReference type="PANTHER" id="PTHR23530">
    <property type="entry name" value="TRANSPORT PROTEIN-RELATED"/>
    <property type="match status" value="1"/>
</dbReference>
<dbReference type="PANTHER" id="PTHR23530:SF1">
    <property type="entry name" value="PERMEASE, MAJOR FACILITATOR SUPERFAMILY-RELATED"/>
    <property type="match status" value="1"/>
</dbReference>
<dbReference type="Gene3D" id="1.20.1250.20">
    <property type="entry name" value="MFS general substrate transporter like domains"/>
    <property type="match status" value="1"/>
</dbReference>
<proteinExistence type="predicted"/>
<evidence type="ECO:0000259" key="5">
    <source>
        <dbReference type="PROSITE" id="PS50850"/>
    </source>
</evidence>
<accession>A0A2H0PWA6</accession>
<dbReference type="InterPro" id="IPR020846">
    <property type="entry name" value="MFS_dom"/>
</dbReference>
<dbReference type="Proteomes" id="UP000236846">
    <property type="component" value="Unassembled WGS sequence"/>
</dbReference>
<reference evidence="6 7" key="1">
    <citation type="submission" date="2017-09" db="EMBL/GenBank/DDBJ databases">
        <title>Depth-based differentiation of microbial function through sediment-hosted aquifers and enrichment of novel symbionts in the deep terrestrial subsurface.</title>
        <authorList>
            <person name="Probst A.J."/>
            <person name="Ladd B."/>
            <person name="Jarett J.K."/>
            <person name="Geller-Mcgrath D.E."/>
            <person name="Sieber C.M."/>
            <person name="Emerson J.B."/>
            <person name="Anantharaman K."/>
            <person name="Thomas B.C."/>
            <person name="Malmstrom R."/>
            <person name="Stieglmeier M."/>
            <person name="Klingl A."/>
            <person name="Woyke T."/>
            <person name="Ryan C.M."/>
            <person name="Banfield J.F."/>
        </authorList>
    </citation>
    <scope>NUCLEOTIDE SEQUENCE [LARGE SCALE GENOMIC DNA]</scope>
    <source>
        <strain evidence="6">CG11_big_fil_rev_8_21_14_0_20_43_10</strain>
    </source>
</reference>
<feature type="transmembrane region" description="Helical" evidence="4">
    <location>
        <begin position="171"/>
        <end position="189"/>
    </location>
</feature>
<feature type="transmembrane region" description="Helical" evidence="4">
    <location>
        <begin position="52"/>
        <end position="73"/>
    </location>
</feature>
<evidence type="ECO:0000256" key="1">
    <source>
        <dbReference type="ARBA" id="ARBA00022692"/>
    </source>
</evidence>
<feature type="transmembrane region" description="Helical" evidence="4">
    <location>
        <begin position="262"/>
        <end position="280"/>
    </location>
</feature>
<dbReference type="InterPro" id="IPR011701">
    <property type="entry name" value="MFS"/>
</dbReference>
<dbReference type="EMBL" id="PCXE01000029">
    <property type="protein sequence ID" value="PIR26341.1"/>
    <property type="molecule type" value="Genomic_DNA"/>
</dbReference>
<evidence type="ECO:0000313" key="6">
    <source>
        <dbReference type="EMBL" id="PIR26341.1"/>
    </source>
</evidence>
<feature type="transmembrane region" description="Helical" evidence="4">
    <location>
        <begin position="20"/>
        <end position="40"/>
    </location>
</feature>
<feature type="domain" description="Major facilitator superfamily (MFS) profile" evidence="5">
    <location>
        <begin position="224"/>
        <end position="407"/>
    </location>
</feature>